<proteinExistence type="predicted"/>
<dbReference type="Pfam" id="PF03061">
    <property type="entry name" value="4HBT"/>
    <property type="match status" value="1"/>
</dbReference>
<dbReference type="Proteomes" id="UP000247569">
    <property type="component" value="Unassembled WGS sequence"/>
</dbReference>
<gene>
    <name evidence="2" type="ORF">DFR70_101683</name>
</gene>
<dbReference type="Gene3D" id="3.10.129.10">
    <property type="entry name" value="Hotdog Thioesterase"/>
    <property type="match status" value="1"/>
</dbReference>
<organism evidence="2 3">
    <name type="scientific">Nocardia tenerifensis</name>
    <dbReference type="NCBI Taxonomy" id="228006"/>
    <lineage>
        <taxon>Bacteria</taxon>
        <taxon>Bacillati</taxon>
        <taxon>Actinomycetota</taxon>
        <taxon>Actinomycetes</taxon>
        <taxon>Mycobacteriales</taxon>
        <taxon>Nocardiaceae</taxon>
        <taxon>Nocardia</taxon>
    </lineage>
</organism>
<comment type="caution">
    <text evidence="2">The sequence shown here is derived from an EMBL/GenBank/DDBJ whole genome shotgun (WGS) entry which is preliminary data.</text>
</comment>
<dbReference type="AlphaFoldDB" id="A0A318K9M7"/>
<reference evidence="2 3" key="1">
    <citation type="submission" date="2018-05" db="EMBL/GenBank/DDBJ databases">
        <title>Genomic Encyclopedia of Type Strains, Phase IV (KMG-IV): sequencing the most valuable type-strain genomes for metagenomic binning, comparative biology and taxonomic classification.</title>
        <authorList>
            <person name="Goeker M."/>
        </authorList>
    </citation>
    <scope>NUCLEOTIDE SEQUENCE [LARGE SCALE GENOMIC DNA]</scope>
    <source>
        <strain evidence="2 3">DSM 44704</strain>
    </source>
</reference>
<dbReference type="CDD" id="cd03443">
    <property type="entry name" value="PaaI_thioesterase"/>
    <property type="match status" value="1"/>
</dbReference>
<dbReference type="SUPFAM" id="SSF54637">
    <property type="entry name" value="Thioesterase/thiol ester dehydrase-isomerase"/>
    <property type="match status" value="1"/>
</dbReference>
<evidence type="ECO:0000259" key="1">
    <source>
        <dbReference type="Pfam" id="PF03061"/>
    </source>
</evidence>
<dbReference type="InterPro" id="IPR029069">
    <property type="entry name" value="HotDog_dom_sf"/>
</dbReference>
<name>A0A318K9M7_9NOCA</name>
<sequence length="158" mass="17193">MSDDATIQGHDKVLEYTIELFRTFTPPGVTLQLPPPSAKDMDMQFEEYVPGKSLTVTAVAPPQYANAVGLVQGGFISAMFDNLMGPLSVLTARGPVTSLELTTHFMRQTFPGQRLRLTATVRKAGRTAIYLDADAYTEDNKLVATARSTVQVLSVPTQ</sequence>
<dbReference type="InterPro" id="IPR006683">
    <property type="entry name" value="Thioestr_dom"/>
</dbReference>
<dbReference type="OrthoDB" id="9813282at2"/>
<evidence type="ECO:0000313" key="3">
    <source>
        <dbReference type="Proteomes" id="UP000247569"/>
    </source>
</evidence>
<dbReference type="RefSeq" id="WP_051187557.1">
    <property type="nucleotide sequence ID" value="NZ_QJKF01000001.1"/>
</dbReference>
<protein>
    <submittedName>
        <fullName evidence="2">Uncharacterized protein (TIGR00369 family)</fullName>
    </submittedName>
</protein>
<dbReference type="EMBL" id="QJKF01000001">
    <property type="protein sequence ID" value="PXX71261.1"/>
    <property type="molecule type" value="Genomic_DNA"/>
</dbReference>
<keyword evidence="3" id="KW-1185">Reference proteome</keyword>
<feature type="domain" description="Thioesterase" evidence="1">
    <location>
        <begin position="69"/>
        <end position="144"/>
    </location>
</feature>
<accession>A0A318K9M7</accession>
<evidence type="ECO:0000313" key="2">
    <source>
        <dbReference type="EMBL" id="PXX71261.1"/>
    </source>
</evidence>